<evidence type="ECO:0000313" key="2">
    <source>
        <dbReference type="Proteomes" id="UP000061348"/>
    </source>
</evidence>
<comment type="caution">
    <text evidence="1">The sequence shown here is derived from an EMBL/GenBank/DDBJ whole genome shotgun (WGS) entry which is preliminary data.</text>
</comment>
<dbReference type="EMBL" id="LCYA01000128">
    <property type="protein sequence ID" value="KWV85512.1"/>
    <property type="molecule type" value="Genomic_DNA"/>
</dbReference>
<reference evidence="1 2" key="1">
    <citation type="submission" date="2015-05" db="EMBL/GenBank/DDBJ databases">
        <title>A genomic and transcriptomic approach to investigate the blue pigment phenotype in Pseudomonas fluorescens.</title>
        <authorList>
            <person name="Andreani N.A."/>
            <person name="Cardazzo B."/>
        </authorList>
    </citation>
    <scope>NUCLEOTIDE SEQUENCE [LARGE SCALE GENOMIC DNA]</scope>
    <source>
        <strain evidence="1 2">Ps_22</strain>
    </source>
</reference>
<protein>
    <submittedName>
        <fullName evidence="1">Uncharacterized protein</fullName>
    </submittedName>
</protein>
<gene>
    <name evidence="1" type="ORF">PFLmoz3_04756</name>
</gene>
<dbReference type="PATRIC" id="fig|294.194.peg.5271"/>
<accession>A0A125QHT6</accession>
<dbReference type="AlphaFoldDB" id="A0A125QHT6"/>
<sequence>MHAFKQIVGDVTWRADDKLALARARGGALVEQVTGGDAQVAIGGHQAVAVLHVVALQQYVFARHQARRYRVLGRRLEVRFVDGDLATFPVVALAAVLATDPTQAAGGQRLPEFEFIFGVFDKARIDADRAFAFHGAGAVAEQHGTPAIAGGEAQVAFAVDIAIAVAEAIAAQGHVAAAEQQRVGGIGDAVDCGEVHCTLGTESATVVDLRSGDVQLLAGGEEAEVVQGAAQGQARIGGCQAAAVLAEVVGGDGECLQGRDAAAVGDIAGGDADVTVAEQFAAVVQAGHVEDQALGAGHAVTGLEGQPLVALVGEHVVELHAAQAVDLTECPVGAAHALDIALAAFEAGGVEVEQAGAGVLQHAVLVVDAGGVKAEGLAAEFEGAVLVVQRTAEVELAAGAAQGTQLAVGAVVQVAAGEGQALVGFYQAALVGERVA</sequence>
<proteinExistence type="predicted"/>
<evidence type="ECO:0000313" key="1">
    <source>
        <dbReference type="EMBL" id="KWV85512.1"/>
    </source>
</evidence>
<dbReference type="Proteomes" id="UP000061348">
    <property type="component" value="Unassembled WGS sequence"/>
</dbReference>
<organism evidence="1 2">
    <name type="scientific">Pseudomonas fluorescens</name>
    <dbReference type="NCBI Taxonomy" id="294"/>
    <lineage>
        <taxon>Bacteria</taxon>
        <taxon>Pseudomonadati</taxon>
        <taxon>Pseudomonadota</taxon>
        <taxon>Gammaproteobacteria</taxon>
        <taxon>Pseudomonadales</taxon>
        <taxon>Pseudomonadaceae</taxon>
        <taxon>Pseudomonas</taxon>
    </lineage>
</organism>
<name>A0A125QHT6_PSEFL</name>